<evidence type="ECO:0000313" key="2">
    <source>
        <dbReference type="Proteomes" id="UP000789375"/>
    </source>
</evidence>
<proteinExistence type="predicted"/>
<sequence>LTLPEVSLFLDHQIFFSGQAYVALSQCSNWSKVHIALLHPSAIFTDESMLKEYDRLEQKAAIPLPL</sequence>
<protein>
    <submittedName>
        <fullName evidence="1">715_t:CDS:1</fullName>
    </submittedName>
</protein>
<keyword evidence="2" id="KW-1185">Reference proteome</keyword>
<comment type="caution">
    <text evidence="1">The sequence shown here is derived from an EMBL/GenBank/DDBJ whole genome shotgun (WGS) entry which is preliminary data.</text>
</comment>
<dbReference type="Proteomes" id="UP000789375">
    <property type="component" value="Unassembled WGS sequence"/>
</dbReference>
<organism evidence="1 2">
    <name type="scientific">Funneliformis mosseae</name>
    <name type="common">Endomycorrhizal fungus</name>
    <name type="synonym">Glomus mosseae</name>
    <dbReference type="NCBI Taxonomy" id="27381"/>
    <lineage>
        <taxon>Eukaryota</taxon>
        <taxon>Fungi</taxon>
        <taxon>Fungi incertae sedis</taxon>
        <taxon>Mucoromycota</taxon>
        <taxon>Glomeromycotina</taxon>
        <taxon>Glomeromycetes</taxon>
        <taxon>Glomerales</taxon>
        <taxon>Glomeraceae</taxon>
        <taxon>Funneliformis</taxon>
    </lineage>
</organism>
<dbReference type="EMBL" id="CAJVPP010003628">
    <property type="protein sequence ID" value="CAG8633821.1"/>
    <property type="molecule type" value="Genomic_DNA"/>
</dbReference>
<dbReference type="AlphaFoldDB" id="A0A9N9GW10"/>
<feature type="non-terminal residue" evidence="1">
    <location>
        <position position="1"/>
    </location>
</feature>
<evidence type="ECO:0000313" key="1">
    <source>
        <dbReference type="EMBL" id="CAG8633821.1"/>
    </source>
</evidence>
<accession>A0A9N9GW10</accession>
<gene>
    <name evidence="1" type="ORF">FMOSSE_LOCUS10626</name>
</gene>
<name>A0A9N9GW10_FUNMO</name>
<reference evidence="1" key="1">
    <citation type="submission" date="2021-06" db="EMBL/GenBank/DDBJ databases">
        <authorList>
            <person name="Kallberg Y."/>
            <person name="Tangrot J."/>
            <person name="Rosling A."/>
        </authorList>
    </citation>
    <scope>NUCLEOTIDE SEQUENCE</scope>
    <source>
        <strain evidence="1">87-6 pot B 2015</strain>
    </source>
</reference>